<evidence type="ECO:0000313" key="2">
    <source>
        <dbReference type="Proteomes" id="UP001403385"/>
    </source>
</evidence>
<dbReference type="PANTHER" id="PTHR32305:SF15">
    <property type="entry name" value="PROTEIN RHSA-RELATED"/>
    <property type="match status" value="1"/>
</dbReference>
<keyword evidence="2" id="KW-1185">Reference proteome</keyword>
<dbReference type="Gene3D" id="2.180.10.10">
    <property type="entry name" value="RHS repeat-associated core"/>
    <property type="match status" value="1"/>
</dbReference>
<protein>
    <submittedName>
        <fullName evidence="1">RHS repeat-associated core domain-containing protein</fullName>
    </submittedName>
</protein>
<organism evidence="1 2">
    <name type="scientific">Rapidithrix thailandica</name>
    <dbReference type="NCBI Taxonomy" id="413964"/>
    <lineage>
        <taxon>Bacteria</taxon>
        <taxon>Pseudomonadati</taxon>
        <taxon>Bacteroidota</taxon>
        <taxon>Cytophagia</taxon>
        <taxon>Cytophagales</taxon>
        <taxon>Flammeovirgaceae</taxon>
        <taxon>Rapidithrix</taxon>
    </lineage>
</organism>
<dbReference type="InterPro" id="IPR050708">
    <property type="entry name" value="T6SS_VgrG/RHS"/>
</dbReference>
<sequence>MGNLVWEVEYNIYGNIRSQTKGEQHFIPFRNQGQYEDAELDGLMYNRFRYYDGNSGMYISQDPIGLAGNNPNIYGYVSGSNMRIDPLGLMDPWDIQFTQNSISDKFNEGPWRGKTSKEAIEQTAKEGKLPNGLQLNVMELNGGQNIVTLNNRTLYVAQEAGLNYVKTNFVDNINKLNKLLDGGMPLDLDEQPIIKCKK</sequence>
<proteinExistence type="predicted"/>
<dbReference type="Proteomes" id="UP001403385">
    <property type="component" value="Unassembled WGS sequence"/>
</dbReference>
<evidence type="ECO:0000313" key="1">
    <source>
        <dbReference type="EMBL" id="MEN7550093.1"/>
    </source>
</evidence>
<comment type="caution">
    <text evidence="1">The sequence shown here is derived from an EMBL/GenBank/DDBJ whole genome shotgun (WGS) entry which is preliminary data.</text>
</comment>
<name>A0AAW9SCB7_9BACT</name>
<reference evidence="1 2" key="1">
    <citation type="submission" date="2024-04" db="EMBL/GenBank/DDBJ databases">
        <title>Novel genus in family Flammeovirgaceae.</title>
        <authorList>
            <person name="Nguyen T.H."/>
            <person name="Vuong T.Q."/>
            <person name="Le H."/>
            <person name="Kim S.-G."/>
        </authorList>
    </citation>
    <scope>NUCLEOTIDE SEQUENCE [LARGE SCALE GENOMIC DNA]</scope>
    <source>
        <strain evidence="1 2">JCM 23209</strain>
    </source>
</reference>
<accession>A0AAW9SCB7</accession>
<dbReference type="PANTHER" id="PTHR32305">
    <property type="match status" value="1"/>
</dbReference>
<gene>
    <name evidence="1" type="ORF">AAG747_19385</name>
</gene>
<dbReference type="NCBIfam" id="TIGR03696">
    <property type="entry name" value="Rhs_assc_core"/>
    <property type="match status" value="1"/>
</dbReference>
<dbReference type="EMBL" id="JBDKWZ010000012">
    <property type="protein sequence ID" value="MEN7550093.1"/>
    <property type="molecule type" value="Genomic_DNA"/>
</dbReference>
<dbReference type="AlphaFoldDB" id="A0AAW9SCB7"/>
<dbReference type="InterPro" id="IPR022385">
    <property type="entry name" value="Rhs_assc_core"/>
</dbReference>